<organism evidence="1 2">
    <name type="scientific">Dermacentor silvarum</name>
    <name type="common">Tick</name>
    <dbReference type="NCBI Taxonomy" id="543639"/>
    <lineage>
        <taxon>Eukaryota</taxon>
        <taxon>Metazoa</taxon>
        <taxon>Ecdysozoa</taxon>
        <taxon>Arthropoda</taxon>
        <taxon>Chelicerata</taxon>
        <taxon>Arachnida</taxon>
        <taxon>Acari</taxon>
        <taxon>Parasitiformes</taxon>
        <taxon>Ixodida</taxon>
        <taxon>Ixodoidea</taxon>
        <taxon>Ixodidae</taxon>
        <taxon>Rhipicephalinae</taxon>
        <taxon>Dermacentor</taxon>
    </lineage>
</organism>
<proteinExistence type="predicted"/>
<evidence type="ECO:0000313" key="1">
    <source>
        <dbReference type="EMBL" id="KAH7965268.1"/>
    </source>
</evidence>
<comment type="caution">
    <text evidence="1">The sequence shown here is derived from an EMBL/GenBank/DDBJ whole genome shotgun (WGS) entry which is preliminary data.</text>
</comment>
<keyword evidence="2" id="KW-1185">Reference proteome</keyword>
<gene>
    <name evidence="1" type="ORF">HPB49_005784</name>
</gene>
<dbReference type="EMBL" id="CM023471">
    <property type="protein sequence ID" value="KAH7965268.1"/>
    <property type="molecule type" value="Genomic_DNA"/>
</dbReference>
<dbReference type="Proteomes" id="UP000821865">
    <property type="component" value="Chromosome 2"/>
</dbReference>
<name>A0ACB8DB93_DERSI</name>
<sequence length="692" mass="75484">MWLLRQPSLRSQRSETESKGAGPSADQEWQWRSNPLLALIHRASRYRKLSVSTASGGGGSGAESAQKSPAHATGTFEGPDAVMSVSPDGPATGATATPLAGGSRNAADIGRAMPSRSFARRAIFVMPPDEGTSEKHMFASGFGKLLQRASSWYPYVCLVGLILVVVPAVILVTSFLKTRRDTSLARYEEPYADALRRVCVNEACRAAIDRLMLSADTDVRPCDDFYRYACGRWEESRSMQHEGLSYENENLINHTLLLHRALYMLPDSPVLLDHEEHNMARFYRSCHDFLDPRRAGQTNETTVEAILLEMGINESSTRVDTFQDVFSLAVAESVATSLPSLVSGTVKTSFSSGDAVFSIDVGATLASTLPQGYVEGFLDDTFSRWHTGDERRVVLLGQVDESLEKLRAPCNASESSFMMIKDLKAPFPGGDWLGALKSASAVKTEPVYSPETNVTIRGETCIDAMLSHLHGVSIVDARIYSLAVIYSHSSDHGPAPSADWPDPSPDGSGDFYEDQFRLGNANSLRPAAPYDCGPSAGSARGTVPSGARAAAKPDLSYQRSSAVFDIGKLQRRRGPQLSRPYKYYATITWTVHDRLLENFINRPTLSTVKNDVPVKVSKIAINQRERLRSDNGKFVTKATIALGSIFEDTCTSNAQREPRGASCSQGRYLFIPSERASLKSKHLTCRTAAGLG</sequence>
<accession>A0ACB8DB93</accession>
<reference evidence="1" key="1">
    <citation type="submission" date="2020-05" db="EMBL/GenBank/DDBJ databases">
        <title>Large-scale comparative analyses of tick genomes elucidate their genetic diversity and vector capacities.</title>
        <authorList>
            <person name="Jia N."/>
            <person name="Wang J."/>
            <person name="Shi W."/>
            <person name="Du L."/>
            <person name="Sun Y."/>
            <person name="Zhan W."/>
            <person name="Jiang J."/>
            <person name="Wang Q."/>
            <person name="Zhang B."/>
            <person name="Ji P."/>
            <person name="Sakyi L.B."/>
            <person name="Cui X."/>
            <person name="Yuan T."/>
            <person name="Jiang B."/>
            <person name="Yang W."/>
            <person name="Lam T.T.-Y."/>
            <person name="Chang Q."/>
            <person name="Ding S."/>
            <person name="Wang X."/>
            <person name="Zhu J."/>
            <person name="Ruan X."/>
            <person name="Zhao L."/>
            <person name="Wei J."/>
            <person name="Que T."/>
            <person name="Du C."/>
            <person name="Cheng J."/>
            <person name="Dai P."/>
            <person name="Han X."/>
            <person name="Huang E."/>
            <person name="Gao Y."/>
            <person name="Liu J."/>
            <person name="Shao H."/>
            <person name="Ye R."/>
            <person name="Li L."/>
            <person name="Wei W."/>
            <person name="Wang X."/>
            <person name="Wang C."/>
            <person name="Yang T."/>
            <person name="Huo Q."/>
            <person name="Li W."/>
            <person name="Guo W."/>
            <person name="Chen H."/>
            <person name="Zhou L."/>
            <person name="Ni X."/>
            <person name="Tian J."/>
            <person name="Zhou Y."/>
            <person name="Sheng Y."/>
            <person name="Liu T."/>
            <person name="Pan Y."/>
            <person name="Xia L."/>
            <person name="Li J."/>
            <person name="Zhao F."/>
            <person name="Cao W."/>
        </authorList>
    </citation>
    <scope>NUCLEOTIDE SEQUENCE</scope>
    <source>
        <strain evidence="1">Dsil-2018</strain>
    </source>
</reference>
<protein>
    <submittedName>
        <fullName evidence="1">Uncharacterized protein</fullName>
    </submittedName>
</protein>
<evidence type="ECO:0000313" key="2">
    <source>
        <dbReference type="Proteomes" id="UP000821865"/>
    </source>
</evidence>